<feature type="compositionally biased region" description="Basic and acidic residues" evidence="1">
    <location>
        <begin position="166"/>
        <end position="177"/>
    </location>
</feature>
<feature type="compositionally biased region" description="Basic and acidic residues" evidence="1">
    <location>
        <begin position="470"/>
        <end position="493"/>
    </location>
</feature>
<feature type="compositionally biased region" description="Basic and acidic residues" evidence="1">
    <location>
        <begin position="567"/>
        <end position="617"/>
    </location>
</feature>
<feature type="compositionally biased region" description="Basic residues" evidence="1">
    <location>
        <begin position="802"/>
        <end position="813"/>
    </location>
</feature>
<evidence type="ECO:0000313" key="3">
    <source>
        <dbReference type="Proteomes" id="UP000507470"/>
    </source>
</evidence>
<feature type="compositionally biased region" description="Basic residues" evidence="1">
    <location>
        <begin position="669"/>
        <end position="680"/>
    </location>
</feature>
<feature type="compositionally biased region" description="Polar residues" evidence="1">
    <location>
        <begin position="546"/>
        <end position="558"/>
    </location>
</feature>
<organism evidence="2 3">
    <name type="scientific">Mytilus coruscus</name>
    <name type="common">Sea mussel</name>
    <dbReference type="NCBI Taxonomy" id="42192"/>
    <lineage>
        <taxon>Eukaryota</taxon>
        <taxon>Metazoa</taxon>
        <taxon>Spiralia</taxon>
        <taxon>Lophotrochozoa</taxon>
        <taxon>Mollusca</taxon>
        <taxon>Bivalvia</taxon>
        <taxon>Autobranchia</taxon>
        <taxon>Pteriomorphia</taxon>
        <taxon>Mytilida</taxon>
        <taxon>Mytiloidea</taxon>
        <taxon>Mytilidae</taxon>
        <taxon>Mytilinae</taxon>
        <taxon>Mytilus</taxon>
    </lineage>
</organism>
<feature type="compositionally biased region" description="Basic and acidic residues" evidence="1">
    <location>
        <begin position="834"/>
        <end position="853"/>
    </location>
</feature>
<protein>
    <submittedName>
        <fullName evidence="2">Uncharacterized protein</fullName>
    </submittedName>
</protein>
<proteinExistence type="predicted"/>
<feature type="compositionally biased region" description="Pro residues" evidence="1">
    <location>
        <begin position="937"/>
        <end position="946"/>
    </location>
</feature>
<feature type="compositionally biased region" description="Pro residues" evidence="1">
    <location>
        <begin position="896"/>
        <end position="913"/>
    </location>
</feature>
<name>A0A6J8A8L3_MYTCO</name>
<feature type="compositionally biased region" description="Basic and acidic residues" evidence="1">
    <location>
        <begin position="648"/>
        <end position="668"/>
    </location>
</feature>
<feature type="compositionally biased region" description="Basic residues" evidence="1">
    <location>
        <begin position="423"/>
        <end position="440"/>
    </location>
</feature>
<feature type="compositionally biased region" description="Basic and acidic residues" evidence="1">
    <location>
        <begin position="382"/>
        <end position="398"/>
    </location>
</feature>
<feature type="compositionally biased region" description="Basic residues" evidence="1">
    <location>
        <begin position="372"/>
        <end position="381"/>
    </location>
</feature>
<keyword evidence="3" id="KW-1185">Reference proteome</keyword>
<feature type="compositionally biased region" description="Basic residues" evidence="1">
    <location>
        <begin position="344"/>
        <end position="360"/>
    </location>
</feature>
<feature type="compositionally biased region" description="Low complexity" evidence="1">
    <location>
        <begin position="681"/>
        <end position="711"/>
    </location>
</feature>
<reference evidence="2 3" key="1">
    <citation type="submission" date="2020-06" db="EMBL/GenBank/DDBJ databases">
        <authorList>
            <person name="Li R."/>
            <person name="Bekaert M."/>
        </authorList>
    </citation>
    <scope>NUCLEOTIDE SEQUENCE [LARGE SCALE GENOMIC DNA]</scope>
    <source>
        <strain evidence="3">wild</strain>
    </source>
</reference>
<gene>
    <name evidence="2" type="ORF">MCOR_4951</name>
</gene>
<dbReference type="OrthoDB" id="4822at2759"/>
<feature type="region of interest" description="Disordered" evidence="1">
    <location>
        <begin position="515"/>
        <end position="865"/>
    </location>
</feature>
<feature type="region of interest" description="Disordered" evidence="1">
    <location>
        <begin position="96"/>
        <end position="192"/>
    </location>
</feature>
<feature type="compositionally biased region" description="Basic and acidic residues" evidence="1">
    <location>
        <begin position="361"/>
        <end position="371"/>
    </location>
</feature>
<evidence type="ECO:0000313" key="2">
    <source>
        <dbReference type="EMBL" id="CAC5363585.1"/>
    </source>
</evidence>
<dbReference type="Proteomes" id="UP000507470">
    <property type="component" value="Unassembled WGS sequence"/>
</dbReference>
<feature type="compositionally biased region" description="Basic residues" evidence="1">
    <location>
        <begin position="1015"/>
        <end position="1028"/>
    </location>
</feature>
<evidence type="ECO:0000256" key="1">
    <source>
        <dbReference type="SAM" id="MobiDB-lite"/>
    </source>
</evidence>
<feature type="compositionally biased region" description="Pro residues" evidence="1">
    <location>
        <begin position="966"/>
        <end position="984"/>
    </location>
</feature>
<feature type="compositionally biased region" description="Basic residues" evidence="1">
    <location>
        <begin position="768"/>
        <end position="785"/>
    </location>
</feature>
<dbReference type="AlphaFoldDB" id="A0A6J8A8L3"/>
<feature type="compositionally biased region" description="Basic and acidic residues" evidence="1">
    <location>
        <begin position="441"/>
        <end position="456"/>
    </location>
</feature>
<feature type="region of interest" description="Disordered" evidence="1">
    <location>
        <begin position="879"/>
        <end position="918"/>
    </location>
</feature>
<sequence>MMIKENIELSSIVNLDTIHFAIVYFSYILEHSHTPKTLCFSVCEKNTQSVGHRITAVKDSQLEFKQLDVNNKNEVHGNQTKYNDWWSTEEKDKISAKALGSKSGPKGDNVAGEKTIEAKKKGKLQRLDVGPPRKMNEKNGHEKINNQHGLEDVPLPDVDIPLPPQKQDDNKDGKQNSKEGAAVNNDKDDESKSGVVSFSFKKIGTKLGNTAFNTAQEEDDKQETESDVKIEKPKKILSAFTKVKNKDGTMELDWPSEMIQHTITQPMITFSCNPLMFDFTALFSKQSVMSERLKILTEEDKKEEMNDKSVNSIDTEAVEISKSTEVNDSQDKIVNDVASSNSKSKTKKKKKRKRKKHHKEIKADKTEDSEKKKKKKKHKHNHDKDDKEENKENKESSSKKRTYRKRTADTIAESGNESDGKKAIKHKKRKKSKKSKKKKKQPEDKIENKKSSEKTPKKSKAKKSSNVLEHLIDEVDGTDIKIKKENSTDDKNPVKKLNMKPTTETEIKQIAKITVNETKVTPSAINSVKVETKESGSLSSRKRQTSESSHSEATPSTSKKQKLTPRLSKESEKSATAKQEDTWSKLEHIYEPKMEENPKSKWDTSDSDSENKMDATTKQKKLTKKVTDTTVKKEKTSPTAKTVVKTETSSEVKKKSKSKKYDSRERSWTRSRSRSRRSRRSSYSNSSSRSRSRSYSTSSYDSRSRSSSYSRSRSRSRRYRSSSYSSYSSGYSRSRSRSSRSYYSRSRSRYSSYSRSRSRSSRYSTSRSRSRSYSRSPSRHSKRSYSHSSHSSHASQGSSKVMNRKQRRKKTLKQKQTEMKNIDPTSIPLPDLGTDDKSTTESSETKIEEKPENPDPMSIPLPHIPTKDVKVEKAENVSLITAPPPPPPGEQTVQNIPPPVMQNFMAPPPPPGMMGPNHHHGMYPGMPYDPRMRMPLPHYPNMPPPNFSGHYHGHPPYSQDVAKSRSPPPLPPPRSPSPQRPPPPTEEEEKKEVEAMSMDIPADQAERFQKLQKQAQKHAMRSLKRQMRQLKGENPSDSSSSSEEEEEKPASLQGEELEEDIQLMPIMSPSLSMGQPTYILAQPNQTSSPLTHQIVVGSDGRQFIIPAVSANNFAGVPIQAGAPMFAMPGAHHSAQPSMLTLTPGAGATPAHLTGAVQSPFLTGGIPLGASSILPGHHPLFHSQLAHSQLAHSQLAHSQLSGLHQLMPSSMSSAFGGHGPIVVGNQILIPRLIRPTL</sequence>
<feature type="compositionally biased region" description="Basic and acidic residues" evidence="1">
    <location>
        <begin position="134"/>
        <end position="151"/>
    </location>
</feature>
<feature type="compositionally biased region" description="Polar residues" evidence="1">
    <location>
        <begin position="515"/>
        <end position="526"/>
    </location>
</feature>
<dbReference type="EMBL" id="CACVKT020000900">
    <property type="protein sequence ID" value="CAC5363585.1"/>
    <property type="molecule type" value="Genomic_DNA"/>
</dbReference>
<feature type="region of interest" description="Disordered" evidence="1">
    <location>
        <begin position="320"/>
        <end position="503"/>
    </location>
</feature>
<feature type="compositionally biased region" description="Low complexity" evidence="1">
    <location>
        <begin position="721"/>
        <end position="767"/>
    </location>
</feature>
<accession>A0A6J8A8L3</accession>
<feature type="compositionally biased region" description="Basic and acidic residues" evidence="1">
    <location>
        <begin position="625"/>
        <end position="636"/>
    </location>
</feature>
<feature type="region of interest" description="Disordered" evidence="1">
    <location>
        <begin position="1009"/>
        <end position="1056"/>
    </location>
</feature>
<feature type="region of interest" description="Disordered" evidence="1">
    <location>
        <begin position="935"/>
        <end position="994"/>
    </location>
</feature>